<feature type="compositionally biased region" description="Gly residues" evidence="1">
    <location>
        <begin position="1"/>
        <end position="10"/>
    </location>
</feature>
<gene>
    <name evidence="2" type="ORF">PVAP13_8NG298300</name>
</gene>
<reference evidence="2 3" key="1">
    <citation type="submission" date="2020-05" db="EMBL/GenBank/DDBJ databases">
        <title>WGS assembly of Panicum virgatum.</title>
        <authorList>
            <person name="Lovell J.T."/>
            <person name="Jenkins J."/>
            <person name="Shu S."/>
            <person name="Juenger T.E."/>
            <person name="Schmutz J."/>
        </authorList>
    </citation>
    <scope>NUCLEOTIDE SEQUENCE [LARGE SCALE GENOMIC DNA]</scope>
    <source>
        <strain evidence="3">cv. AP13</strain>
    </source>
</reference>
<dbReference type="Proteomes" id="UP000823388">
    <property type="component" value="Chromosome 8N"/>
</dbReference>
<sequence>MGERGTGGDGEGWEDVAGGRERGRGEECSDPLPIPPTSPPGPPLPSDQSRRRRLLDRLQGQKLAVADQDPASRAHGQLLGAAASAPSTAACGAATAARGRGPPCGSRRPDPPPHVRLEPHGLLPADKVAIIVMHKIMGRLMSSKDGTGSIRFIQAAHCIGEAVECEKSRKKKDQGDNDPALGKEQAKCWKHVNNLVRRPKMSDADAGKVGVGIGGMGHRSPSEGLFSSQSTQKHKLFHSYSKILIFISCLQLGTRLIELLLD</sequence>
<dbReference type="EMBL" id="CM029052">
    <property type="protein sequence ID" value="KAG2559468.1"/>
    <property type="molecule type" value="Genomic_DNA"/>
</dbReference>
<accession>A0A8T0PEY0</accession>
<feature type="compositionally biased region" description="Pro residues" evidence="1">
    <location>
        <begin position="32"/>
        <end position="45"/>
    </location>
</feature>
<organism evidence="2 3">
    <name type="scientific">Panicum virgatum</name>
    <name type="common">Blackwell switchgrass</name>
    <dbReference type="NCBI Taxonomy" id="38727"/>
    <lineage>
        <taxon>Eukaryota</taxon>
        <taxon>Viridiplantae</taxon>
        <taxon>Streptophyta</taxon>
        <taxon>Embryophyta</taxon>
        <taxon>Tracheophyta</taxon>
        <taxon>Spermatophyta</taxon>
        <taxon>Magnoliopsida</taxon>
        <taxon>Liliopsida</taxon>
        <taxon>Poales</taxon>
        <taxon>Poaceae</taxon>
        <taxon>PACMAD clade</taxon>
        <taxon>Panicoideae</taxon>
        <taxon>Panicodae</taxon>
        <taxon>Paniceae</taxon>
        <taxon>Panicinae</taxon>
        <taxon>Panicum</taxon>
        <taxon>Panicum sect. Hiantes</taxon>
    </lineage>
</organism>
<proteinExistence type="predicted"/>
<feature type="compositionally biased region" description="Basic and acidic residues" evidence="1">
    <location>
        <begin position="107"/>
        <end position="119"/>
    </location>
</feature>
<evidence type="ECO:0000313" key="3">
    <source>
        <dbReference type="Proteomes" id="UP000823388"/>
    </source>
</evidence>
<feature type="region of interest" description="Disordered" evidence="1">
    <location>
        <begin position="1"/>
        <end position="54"/>
    </location>
</feature>
<keyword evidence="3" id="KW-1185">Reference proteome</keyword>
<comment type="caution">
    <text evidence="2">The sequence shown here is derived from an EMBL/GenBank/DDBJ whole genome shotgun (WGS) entry which is preliminary data.</text>
</comment>
<evidence type="ECO:0000256" key="1">
    <source>
        <dbReference type="SAM" id="MobiDB-lite"/>
    </source>
</evidence>
<protein>
    <submittedName>
        <fullName evidence="2">Uncharacterized protein</fullName>
    </submittedName>
</protein>
<name>A0A8T0PEY0_PANVG</name>
<feature type="compositionally biased region" description="Low complexity" evidence="1">
    <location>
        <begin position="93"/>
        <end position="106"/>
    </location>
</feature>
<dbReference type="AlphaFoldDB" id="A0A8T0PEY0"/>
<dbReference type="InterPro" id="IPR037159">
    <property type="entry name" value="RNA_POL_N_sf"/>
</dbReference>
<feature type="compositionally biased region" description="Basic and acidic residues" evidence="1">
    <location>
        <begin position="17"/>
        <end position="27"/>
    </location>
</feature>
<evidence type="ECO:0000313" key="2">
    <source>
        <dbReference type="EMBL" id="KAG2559468.1"/>
    </source>
</evidence>
<feature type="region of interest" description="Disordered" evidence="1">
    <location>
        <begin position="93"/>
        <end position="120"/>
    </location>
</feature>
<dbReference type="Gene3D" id="1.10.1320.10">
    <property type="entry name" value="DNA-directed RNA polymerase, N-terminal domain"/>
    <property type="match status" value="1"/>
</dbReference>